<organism evidence="8 9">
    <name type="scientific">Pseudarcicella hirudinis</name>
    <dbReference type="NCBI Taxonomy" id="1079859"/>
    <lineage>
        <taxon>Bacteria</taxon>
        <taxon>Pseudomonadati</taxon>
        <taxon>Bacteroidota</taxon>
        <taxon>Cytophagia</taxon>
        <taxon>Cytophagales</taxon>
        <taxon>Flectobacillaceae</taxon>
        <taxon>Pseudarcicella</taxon>
    </lineage>
</organism>
<keyword evidence="6" id="KW-0456">Lyase</keyword>
<sequence>MTIEELKKLDQVQLKEALAKCCGSETWQDKMLDVLKKDGKNINSLEDLWNIAGQNWFNCTEKDWLEAFTHHPKIGDIDALKKKFVSTAGWASGEQKGTSDASQEVLESLAEGNEEYEKKFGYIFIVCATGKTAPEMLKLLQDRLPNDPATEIGIAMAEQNKITKLRLEKLLQ</sequence>
<dbReference type="EC" id="4.1.1.97" evidence="3"/>
<comment type="catalytic activity">
    <reaction evidence="1">
        <text>5-hydroxy-2-oxo-4-ureido-2,5-dihydro-1H-imidazole-5-carboxylate + H(+) = (S)-allantoin + CO2</text>
        <dbReference type="Rhea" id="RHEA:26301"/>
        <dbReference type="ChEBI" id="CHEBI:15378"/>
        <dbReference type="ChEBI" id="CHEBI:15678"/>
        <dbReference type="ChEBI" id="CHEBI:16526"/>
        <dbReference type="ChEBI" id="CHEBI:58639"/>
        <dbReference type="EC" id="4.1.1.97"/>
    </reaction>
</comment>
<keyword evidence="5" id="KW-0210">Decarboxylase</keyword>
<dbReference type="Gene3D" id="1.10.3330.10">
    <property type="entry name" value="Oxo-4-hydroxy-4-carboxy-5-ureidoimidazoline decarboxylase"/>
    <property type="match status" value="1"/>
</dbReference>
<evidence type="ECO:0000256" key="3">
    <source>
        <dbReference type="ARBA" id="ARBA00012257"/>
    </source>
</evidence>
<keyword evidence="9" id="KW-1185">Reference proteome</keyword>
<dbReference type="InterPro" id="IPR017595">
    <property type="entry name" value="OHCU_decarboxylase-2"/>
</dbReference>
<protein>
    <recommendedName>
        <fullName evidence="3">2-oxo-4-hydroxy-4-carboxy-5-ureidoimidazoline decarboxylase</fullName>
        <ecNumber evidence="3">4.1.1.97</ecNumber>
    </recommendedName>
</protein>
<dbReference type="Pfam" id="PF09349">
    <property type="entry name" value="OHCU_decarbox"/>
    <property type="match status" value="1"/>
</dbReference>
<evidence type="ECO:0000256" key="4">
    <source>
        <dbReference type="ARBA" id="ARBA00022631"/>
    </source>
</evidence>
<evidence type="ECO:0000313" key="9">
    <source>
        <dbReference type="Proteomes" id="UP000199306"/>
    </source>
</evidence>
<dbReference type="STRING" id="1079859.SAMN04515674_104372"/>
<reference evidence="8 9" key="1">
    <citation type="submission" date="2016-10" db="EMBL/GenBank/DDBJ databases">
        <authorList>
            <person name="de Groot N.N."/>
        </authorList>
    </citation>
    <scope>NUCLEOTIDE SEQUENCE [LARGE SCALE GENOMIC DNA]</scope>
    <source>
        <strain evidence="9">E92,LMG 26720,CCM 7988</strain>
    </source>
</reference>
<dbReference type="OrthoDB" id="9800909at2"/>
<evidence type="ECO:0000256" key="1">
    <source>
        <dbReference type="ARBA" id="ARBA00001163"/>
    </source>
</evidence>
<dbReference type="SUPFAM" id="SSF158694">
    <property type="entry name" value="UraD-Like"/>
    <property type="match status" value="1"/>
</dbReference>
<dbReference type="PANTHER" id="PTHR43466:SF1">
    <property type="entry name" value="2-OXO-4-HYDROXY-4-CARBOXY-5-UREIDOIMIDAZOLINE DECARBOXYLASE-RELATED"/>
    <property type="match status" value="1"/>
</dbReference>
<feature type="domain" description="Oxo-4-hydroxy-4-carboxy-5-ureidoimidazoline decarboxylase" evidence="7">
    <location>
        <begin position="8"/>
        <end position="168"/>
    </location>
</feature>
<name>A0A1I5S2V4_9BACT</name>
<evidence type="ECO:0000313" key="8">
    <source>
        <dbReference type="EMBL" id="SFP64921.1"/>
    </source>
</evidence>
<dbReference type="GO" id="GO:0019628">
    <property type="term" value="P:urate catabolic process"/>
    <property type="evidence" value="ECO:0007669"/>
    <property type="project" value="TreeGrafter"/>
</dbReference>
<keyword evidence="4" id="KW-0659">Purine metabolism</keyword>
<dbReference type="PANTHER" id="PTHR43466">
    <property type="entry name" value="2-OXO-4-HYDROXY-4-CARBOXY-5-UREIDOIMIDAZOLINE DECARBOXYLASE-RELATED"/>
    <property type="match status" value="1"/>
</dbReference>
<dbReference type="InterPro" id="IPR018020">
    <property type="entry name" value="OHCU_decarboxylase"/>
</dbReference>
<dbReference type="NCBIfam" id="TIGR03180">
    <property type="entry name" value="UraD_2"/>
    <property type="match status" value="1"/>
</dbReference>
<dbReference type="Proteomes" id="UP000199306">
    <property type="component" value="Unassembled WGS sequence"/>
</dbReference>
<dbReference type="RefSeq" id="WP_092016055.1">
    <property type="nucleotide sequence ID" value="NZ_FOXH01000004.1"/>
</dbReference>
<proteinExistence type="predicted"/>
<comment type="pathway">
    <text evidence="2">Purine metabolism; urate degradation; (S)-allantoin from urate: step 3/3.</text>
</comment>
<evidence type="ECO:0000256" key="5">
    <source>
        <dbReference type="ARBA" id="ARBA00022793"/>
    </source>
</evidence>
<dbReference type="EMBL" id="FOXH01000004">
    <property type="protein sequence ID" value="SFP64921.1"/>
    <property type="molecule type" value="Genomic_DNA"/>
</dbReference>
<dbReference type="GO" id="GO:0006144">
    <property type="term" value="P:purine nucleobase metabolic process"/>
    <property type="evidence" value="ECO:0007669"/>
    <property type="project" value="UniProtKB-KW"/>
</dbReference>
<evidence type="ECO:0000256" key="2">
    <source>
        <dbReference type="ARBA" id="ARBA00004754"/>
    </source>
</evidence>
<accession>A0A1I5S2V4</accession>
<evidence type="ECO:0000256" key="6">
    <source>
        <dbReference type="ARBA" id="ARBA00023239"/>
    </source>
</evidence>
<evidence type="ECO:0000259" key="7">
    <source>
        <dbReference type="Pfam" id="PF09349"/>
    </source>
</evidence>
<gene>
    <name evidence="8" type="ORF">SAMN04515674_104372</name>
</gene>
<dbReference type="GO" id="GO:0051997">
    <property type="term" value="F:2-oxo-4-hydroxy-4-carboxy-5-ureidoimidazoline decarboxylase activity"/>
    <property type="evidence" value="ECO:0007669"/>
    <property type="project" value="UniProtKB-EC"/>
</dbReference>
<dbReference type="InterPro" id="IPR036778">
    <property type="entry name" value="OHCU_decarboxylase_sf"/>
</dbReference>
<dbReference type="AlphaFoldDB" id="A0A1I5S2V4"/>
<dbReference type="NCBIfam" id="NF010372">
    <property type="entry name" value="PRK13798.1"/>
    <property type="match status" value="1"/>
</dbReference>